<feature type="transmembrane region" description="Helical" evidence="5">
    <location>
        <begin position="106"/>
        <end position="126"/>
    </location>
</feature>
<dbReference type="PANTHER" id="PTHR37422">
    <property type="entry name" value="TEICHURONIC ACID BIOSYNTHESIS PROTEIN TUAE"/>
    <property type="match status" value="1"/>
</dbReference>
<gene>
    <name evidence="7" type="ORF">HZY91_07520</name>
</gene>
<accession>A0ABS0LRG8</accession>
<proteinExistence type="predicted"/>
<keyword evidence="4 5" id="KW-0472">Membrane</keyword>
<reference evidence="7 8" key="1">
    <citation type="submission" date="2020-07" db="EMBL/GenBank/DDBJ databases">
        <title>Facklamia lactis sp. nov., isolated from raw milk.</title>
        <authorList>
            <person name="Doll E.V."/>
            <person name="Huptas C."/>
            <person name="Staib L."/>
            <person name="Wenning M."/>
            <person name="Scherer S."/>
        </authorList>
    </citation>
    <scope>NUCLEOTIDE SEQUENCE [LARGE SCALE GENOMIC DNA]</scope>
    <source>
        <strain evidence="7 8">DSM 111018</strain>
    </source>
</reference>
<feature type="transmembrane region" description="Helical" evidence="5">
    <location>
        <begin position="187"/>
        <end position="207"/>
    </location>
</feature>
<organism evidence="7 8">
    <name type="scientific">Facklamia lactis</name>
    <dbReference type="NCBI Taxonomy" id="2749967"/>
    <lineage>
        <taxon>Bacteria</taxon>
        <taxon>Bacillati</taxon>
        <taxon>Bacillota</taxon>
        <taxon>Bacilli</taxon>
        <taxon>Lactobacillales</taxon>
        <taxon>Aerococcaceae</taxon>
        <taxon>Facklamia</taxon>
    </lineage>
</organism>
<feature type="transmembrane region" description="Helical" evidence="5">
    <location>
        <begin position="309"/>
        <end position="328"/>
    </location>
</feature>
<feature type="transmembrane region" description="Helical" evidence="5">
    <location>
        <begin position="340"/>
        <end position="359"/>
    </location>
</feature>
<protein>
    <submittedName>
        <fullName evidence="7">O-antigen ligase family protein</fullName>
    </submittedName>
</protein>
<keyword evidence="7" id="KW-0436">Ligase</keyword>
<dbReference type="InterPro" id="IPR007016">
    <property type="entry name" value="O-antigen_ligase-rel_domated"/>
</dbReference>
<evidence type="ECO:0000256" key="5">
    <source>
        <dbReference type="SAM" id="Phobius"/>
    </source>
</evidence>
<dbReference type="EMBL" id="JACBXQ010000004">
    <property type="protein sequence ID" value="MBG9986744.1"/>
    <property type="molecule type" value="Genomic_DNA"/>
</dbReference>
<dbReference type="Pfam" id="PF04932">
    <property type="entry name" value="Wzy_C"/>
    <property type="match status" value="1"/>
</dbReference>
<keyword evidence="8" id="KW-1185">Reference proteome</keyword>
<comment type="caution">
    <text evidence="7">The sequence shown here is derived from an EMBL/GenBank/DDBJ whole genome shotgun (WGS) entry which is preliminary data.</text>
</comment>
<evidence type="ECO:0000256" key="2">
    <source>
        <dbReference type="ARBA" id="ARBA00022692"/>
    </source>
</evidence>
<evidence type="ECO:0000256" key="1">
    <source>
        <dbReference type="ARBA" id="ARBA00004141"/>
    </source>
</evidence>
<comment type="subcellular location">
    <subcellularLocation>
        <location evidence="1">Membrane</location>
        <topology evidence="1">Multi-pass membrane protein</topology>
    </subcellularLocation>
</comment>
<feature type="domain" description="O-antigen ligase-related" evidence="6">
    <location>
        <begin position="192"/>
        <end position="321"/>
    </location>
</feature>
<feature type="transmembrane region" description="Helical" evidence="5">
    <location>
        <begin position="20"/>
        <end position="45"/>
    </location>
</feature>
<dbReference type="PANTHER" id="PTHR37422:SF20">
    <property type="entry name" value="O-ANTIGEN POLYMERASE"/>
    <property type="match status" value="1"/>
</dbReference>
<sequence>MKRALNFFREDGDEMTLFSIISLSILLPVYICGPVTLIVMIILAYRHRSSLKEDVQELGWLSIFAFYTFVIAISFRNYMGAMIAIVIFLYALLFLYYKRYVTVRQYLLNLKIFVWGSIPLALLSYFKYTKDVLSQGYDLLYIFKYHNPQTRAEATLFNPNYYGLFIAMVIVIAIYLLYKYDSKRVKLLSLLAIFMNLLALILTGSRWSIPTVVVGMVTMVFFLKPKIAWILGFIMAMAIAMLVIKPDLLPRFTTLAYGFSDRFAIWEIGWKLFITSPIVGRGPFTFVNFYYLFADRGKMHAHQLLIDTMANYGLVGLIILIMAFTHYFRILSHHLLRQDIRPEIGLVVATFATVLFHGLMDVGVFWVQMGYMFLAIVVITPNMLEEISKTTAK</sequence>
<feature type="transmembrane region" description="Helical" evidence="5">
    <location>
        <begin position="227"/>
        <end position="244"/>
    </location>
</feature>
<evidence type="ECO:0000256" key="4">
    <source>
        <dbReference type="ARBA" id="ARBA00023136"/>
    </source>
</evidence>
<name>A0ABS0LRG8_9LACT</name>
<evidence type="ECO:0000313" key="7">
    <source>
        <dbReference type="EMBL" id="MBG9986744.1"/>
    </source>
</evidence>
<evidence type="ECO:0000256" key="3">
    <source>
        <dbReference type="ARBA" id="ARBA00022989"/>
    </source>
</evidence>
<feature type="transmembrane region" description="Helical" evidence="5">
    <location>
        <begin position="161"/>
        <end position="178"/>
    </location>
</feature>
<dbReference type="GO" id="GO:0016874">
    <property type="term" value="F:ligase activity"/>
    <property type="evidence" value="ECO:0007669"/>
    <property type="project" value="UniProtKB-KW"/>
</dbReference>
<dbReference type="InterPro" id="IPR051533">
    <property type="entry name" value="WaaL-like"/>
</dbReference>
<dbReference type="RefSeq" id="WP_197115659.1">
    <property type="nucleotide sequence ID" value="NZ_JACBXQ010000004.1"/>
</dbReference>
<evidence type="ECO:0000313" key="8">
    <source>
        <dbReference type="Proteomes" id="UP000721415"/>
    </source>
</evidence>
<feature type="transmembrane region" description="Helical" evidence="5">
    <location>
        <begin position="57"/>
        <end position="75"/>
    </location>
</feature>
<feature type="transmembrane region" description="Helical" evidence="5">
    <location>
        <begin position="272"/>
        <end position="293"/>
    </location>
</feature>
<keyword evidence="3 5" id="KW-1133">Transmembrane helix</keyword>
<keyword evidence="2 5" id="KW-0812">Transmembrane</keyword>
<feature type="transmembrane region" description="Helical" evidence="5">
    <location>
        <begin position="81"/>
        <end position="97"/>
    </location>
</feature>
<dbReference type="Proteomes" id="UP000721415">
    <property type="component" value="Unassembled WGS sequence"/>
</dbReference>
<evidence type="ECO:0000259" key="6">
    <source>
        <dbReference type="Pfam" id="PF04932"/>
    </source>
</evidence>